<keyword evidence="2" id="KW-1185">Reference proteome</keyword>
<protein>
    <submittedName>
        <fullName evidence="1">Uncharacterized protein</fullName>
    </submittedName>
</protein>
<dbReference type="EMBL" id="QPIG01000005">
    <property type="protein sequence ID" value="RCU56589.1"/>
    <property type="molecule type" value="Genomic_DNA"/>
</dbReference>
<gene>
    <name evidence="1" type="ORF">DU428_11900</name>
</gene>
<dbReference type="Proteomes" id="UP000252249">
    <property type="component" value="Unassembled WGS sequence"/>
</dbReference>
<proteinExistence type="predicted"/>
<accession>A0A368P491</accession>
<name>A0A368P491_9FLAO</name>
<organism evidence="1 2">
    <name type="scientific">Oceanihabitans sediminis</name>
    <dbReference type="NCBI Taxonomy" id="1812012"/>
    <lineage>
        <taxon>Bacteria</taxon>
        <taxon>Pseudomonadati</taxon>
        <taxon>Bacteroidota</taxon>
        <taxon>Flavobacteriia</taxon>
        <taxon>Flavobacteriales</taxon>
        <taxon>Flavobacteriaceae</taxon>
        <taxon>Oceanihabitans</taxon>
    </lineage>
</organism>
<dbReference type="AlphaFoldDB" id="A0A368P491"/>
<reference evidence="1 2" key="1">
    <citation type="submission" date="2018-07" db="EMBL/GenBank/DDBJ databases">
        <title>Oceanihabitans testaceum sp. nov., isolated from marine sediment.</title>
        <authorList>
            <person name="Li C.-M."/>
        </authorList>
    </citation>
    <scope>NUCLEOTIDE SEQUENCE [LARGE SCALE GENOMIC DNA]</scope>
    <source>
        <strain evidence="1 2">S9-10</strain>
    </source>
</reference>
<evidence type="ECO:0000313" key="2">
    <source>
        <dbReference type="Proteomes" id="UP000252249"/>
    </source>
</evidence>
<evidence type="ECO:0000313" key="1">
    <source>
        <dbReference type="EMBL" id="RCU56589.1"/>
    </source>
</evidence>
<comment type="caution">
    <text evidence="1">The sequence shown here is derived from an EMBL/GenBank/DDBJ whole genome shotgun (WGS) entry which is preliminary data.</text>
</comment>
<sequence>MLFLATNDGTKYALTINNKQKLIDLFFNYINASLTTTNALKFSQSRIKVESLFKKYFDKDNPDAKLKVNSNDAETDLKEFLKFYR</sequence>